<feature type="transmembrane region" description="Helical" evidence="1">
    <location>
        <begin position="33"/>
        <end position="53"/>
    </location>
</feature>
<evidence type="ECO:0000313" key="3">
    <source>
        <dbReference type="Proteomes" id="UP000807370"/>
    </source>
</evidence>
<keyword evidence="1" id="KW-0472">Membrane</keyword>
<reference evidence="2 3" key="1">
    <citation type="submission" date="2020-07" db="EMBL/GenBank/DDBJ databases">
        <title>Bradyrhizobium diversity isolated from nodules of indigenous legumes of Western Australia.</title>
        <authorList>
            <person name="Klepa M.S."/>
        </authorList>
    </citation>
    <scope>NUCLEOTIDE SEQUENCE [LARGE SCALE GENOMIC DNA]</scope>
    <source>
        <strain evidence="2 3">CNPSo 4010</strain>
    </source>
</reference>
<name>A0ABS0PVA5_9BRAD</name>
<evidence type="ECO:0008006" key="4">
    <source>
        <dbReference type="Google" id="ProtNLM"/>
    </source>
</evidence>
<comment type="caution">
    <text evidence="2">The sequence shown here is derived from an EMBL/GenBank/DDBJ whole genome shotgun (WGS) entry which is preliminary data.</text>
</comment>
<keyword evidence="1" id="KW-0812">Transmembrane</keyword>
<feature type="transmembrane region" description="Helical" evidence="1">
    <location>
        <begin position="111"/>
        <end position="133"/>
    </location>
</feature>
<protein>
    <recommendedName>
        <fullName evidence="4">IPT/TIG domain-containing protein</fullName>
    </recommendedName>
</protein>
<keyword evidence="3" id="KW-1185">Reference proteome</keyword>
<feature type="transmembrane region" description="Helical" evidence="1">
    <location>
        <begin position="78"/>
        <end position="99"/>
    </location>
</feature>
<dbReference type="Proteomes" id="UP000807370">
    <property type="component" value="Unassembled WGS sequence"/>
</dbReference>
<organism evidence="2 3">
    <name type="scientific">Bradyrhizobium agreste</name>
    <dbReference type="NCBI Taxonomy" id="2751811"/>
    <lineage>
        <taxon>Bacteria</taxon>
        <taxon>Pseudomonadati</taxon>
        <taxon>Pseudomonadota</taxon>
        <taxon>Alphaproteobacteria</taxon>
        <taxon>Hyphomicrobiales</taxon>
        <taxon>Nitrobacteraceae</taxon>
        <taxon>Bradyrhizobium</taxon>
    </lineage>
</organism>
<evidence type="ECO:0000256" key="1">
    <source>
        <dbReference type="SAM" id="Phobius"/>
    </source>
</evidence>
<dbReference type="RefSeq" id="WP_197962298.1">
    <property type="nucleotide sequence ID" value="NZ_JACCHP010000019.1"/>
</dbReference>
<gene>
    <name evidence="2" type="ORF">HZZ13_25710</name>
</gene>
<dbReference type="EMBL" id="JACCHP010000019">
    <property type="protein sequence ID" value="MBH5401154.1"/>
    <property type="molecule type" value="Genomic_DNA"/>
</dbReference>
<accession>A0ABS0PVA5</accession>
<keyword evidence="1" id="KW-1133">Transmembrane helix</keyword>
<sequence>MTDLTADGASDHGNAKAELITPPAIHTVNLMGALYLIITVVFFYLLVATWPVLESDGHSFKSFHIFLSRHSWEPDKQMLFTVMVAGALGSLTHTMTSFGDYVGNRQLSTNWLWFMILRVPIGMTLAVLFYFIVRGGLLLPTLSAPGGPAPTNSTLQLNPYGMAAFAALAGMFSKQATDKLAAVFDAVFAMKKPVERDNPLTARDAELKVAPAKLTQGKPEELTVTGSGFQTETKATVNGKDRTFKKSSATEGKIALLEEDVRNVGELVIVVVNPNKDVFRTTIKVLAA</sequence>
<proteinExistence type="predicted"/>
<evidence type="ECO:0000313" key="2">
    <source>
        <dbReference type="EMBL" id="MBH5401154.1"/>
    </source>
</evidence>